<evidence type="ECO:0000256" key="1">
    <source>
        <dbReference type="SAM" id="MobiDB-lite"/>
    </source>
</evidence>
<keyword evidence="3" id="KW-1185">Reference proteome</keyword>
<protein>
    <submittedName>
        <fullName evidence="2">Os01g0556201</fullName>
    </submittedName>
</protein>
<feature type="region of interest" description="Disordered" evidence="1">
    <location>
        <begin position="140"/>
        <end position="166"/>
    </location>
</feature>
<accession>A0AAV4LS87</accession>
<gene>
    <name evidence="2" type="ORF">BcabD6B2_19220</name>
</gene>
<name>A0AAV4LS87_BABCB</name>
<dbReference type="EMBL" id="BPLF01000002">
    <property type="protein sequence ID" value="GIX62487.1"/>
    <property type="molecule type" value="Genomic_DNA"/>
</dbReference>
<evidence type="ECO:0000313" key="3">
    <source>
        <dbReference type="Proteomes" id="UP001497744"/>
    </source>
</evidence>
<dbReference type="Proteomes" id="UP001497744">
    <property type="component" value="Unassembled WGS sequence"/>
</dbReference>
<sequence>MEPRLLVQRHAKQSRKQILGRHEVVRPTIVVATAGARAGAGAGPSPGPGRGAEAVVVPAAVGVVEALEGVGYPVERRACARGGVLVRVELEGQLLVGPLDLAGAGVRRHAEHVVVGPAAQHLVALAVQSGVLRGRAGAAGRLAGSRGGSGSSTVGGPSRSAGPGGAGRGLAAGSFGLLPAGGQQGLGLVGREHPLGLGEELDGLQQHG</sequence>
<dbReference type="AlphaFoldDB" id="A0AAV4LS87"/>
<comment type="caution">
    <text evidence="2">The sequence shown here is derived from an EMBL/GenBank/DDBJ whole genome shotgun (WGS) entry which is preliminary data.</text>
</comment>
<evidence type="ECO:0000313" key="2">
    <source>
        <dbReference type="EMBL" id="GIX62487.1"/>
    </source>
</evidence>
<feature type="compositionally biased region" description="Low complexity" evidence="1">
    <location>
        <begin position="151"/>
        <end position="161"/>
    </location>
</feature>
<proteinExistence type="predicted"/>
<dbReference type="GeneID" id="94193968"/>
<reference evidence="2 3" key="1">
    <citation type="submission" date="2021-06" db="EMBL/GenBank/DDBJ databases">
        <title>Genome sequence of Babesia caballi.</title>
        <authorList>
            <person name="Yamagishi J."/>
            <person name="Kidaka T."/>
            <person name="Ochi A."/>
        </authorList>
    </citation>
    <scope>NUCLEOTIDE SEQUENCE [LARGE SCALE GENOMIC DNA]</scope>
    <source>
        <strain evidence="2">USDA-D6B2</strain>
    </source>
</reference>
<dbReference type="RefSeq" id="XP_067714556.1">
    <property type="nucleotide sequence ID" value="XM_067858455.1"/>
</dbReference>
<organism evidence="2 3">
    <name type="scientific">Babesia caballi</name>
    <dbReference type="NCBI Taxonomy" id="5871"/>
    <lineage>
        <taxon>Eukaryota</taxon>
        <taxon>Sar</taxon>
        <taxon>Alveolata</taxon>
        <taxon>Apicomplexa</taxon>
        <taxon>Aconoidasida</taxon>
        <taxon>Piroplasmida</taxon>
        <taxon>Babesiidae</taxon>
        <taxon>Babesia</taxon>
    </lineage>
</organism>